<accession>X0VYS8</accession>
<organism evidence="2">
    <name type="scientific">marine sediment metagenome</name>
    <dbReference type="NCBI Taxonomy" id="412755"/>
    <lineage>
        <taxon>unclassified sequences</taxon>
        <taxon>metagenomes</taxon>
        <taxon>ecological metagenomes</taxon>
    </lineage>
</organism>
<dbReference type="EMBL" id="BARS01037200">
    <property type="protein sequence ID" value="GAG23624.1"/>
    <property type="molecule type" value="Genomic_DNA"/>
</dbReference>
<dbReference type="AlphaFoldDB" id="X0VYS8"/>
<evidence type="ECO:0000313" key="2">
    <source>
        <dbReference type="EMBL" id="GAG23624.1"/>
    </source>
</evidence>
<evidence type="ECO:0000256" key="1">
    <source>
        <dbReference type="SAM" id="MobiDB-lite"/>
    </source>
</evidence>
<sequence>MATITMPSADRVDKAYKDAIGRVASRYEEGIKGAKDVKEKMIAGQKNYEEKMSDAAVLARRKEKLEAMPETAWRDGALEKGKTRIGPGMQAGAPKRKANYEVIRQKLDGLTIADKTTDADTNIDNRLKPVVKAMQEAAGKR</sequence>
<protein>
    <submittedName>
        <fullName evidence="2">Uncharacterized protein</fullName>
    </submittedName>
</protein>
<reference evidence="2" key="1">
    <citation type="journal article" date="2014" name="Front. Microbiol.">
        <title>High frequency of phylogenetically diverse reductive dehalogenase-homologous genes in deep subseafloor sedimentary metagenomes.</title>
        <authorList>
            <person name="Kawai M."/>
            <person name="Futagami T."/>
            <person name="Toyoda A."/>
            <person name="Takaki Y."/>
            <person name="Nishi S."/>
            <person name="Hori S."/>
            <person name="Arai W."/>
            <person name="Tsubouchi T."/>
            <person name="Morono Y."/>
            <person name="Uchiyama I."/>
            <person name="Ito T."/>
            <person name="Fujiyama A."/>
            <person name="Inagaki F."/>
            <person name="Takami H."/>
        </authorList>
    </citation>
    <scope>NUCLEOTIDE SEQUENCE</scope>
    <source>
        <strain evidence="2">Expedition CK06-06</strain>
    </source>
</reference>
<feature type="compositionally biased region" description="Basic and acidic residues" evidence="1">
    <location>
        <begin position="68"/>
        <end position="82"/>
    </location>
</feature>
<feature type="region of interest" description="Disordered" evidence="1">
    <location>
        <begin position="68"/>
        <end position="97"/>
    </location>
</feature>
<name>X0VYS8_9ZZZZ</name>
<comment type="caution">
    <text evidence="2">The sequence shown here is derived from an EMBL/GenBank/DDBJ whole genome shotgun (WGS) entry which is preliminary data.</text>
</comment>
<proteinExistence type="predicted"/>
<gene>
    <name evidence="2" type="ORF">S01H1_57068</name>
</gene>